<evidence type="ECO:0000313" key="2">
    <source>
        <dbReference type="Proteomes" id="UP000287171"/>
    </source>
</evidence>
<dbReference type="Proteomes" id="UP000287171">
    <property type="component" value="Unassembled WGS sequence"/>
</dbReference>
<evidence type="ECO:0000313" key="1">
    <source>
        <dbReference type="EMBL" id="GCE29719.1"/>
    </source>
</evidence>
<name>A0A402BEG8_9CHLR</name>
<dbReference type="AlphaFoldDB" id="A0A402BEG8"/>
<protein>
    <submittedName>
        <fullName evidence="1">Uncharacterized protein</fullName>
    </submittedName>
</protein>
<keyword evidence="2" id="KW-1185">Reference proteome</keyword>
<reference evidence="2" key="1">
    <citation type="submission" date="2018-12" db="EMBL/GenBank/DDBJ databases">
        <title>Tengunoibacter tsumagoiensis gen. nov., sp. nov., Dictyobacter kobayashii sp. nov., D. alpinus sp. nov., and D. joshuensis sp. nov. and description of Dictyobacteraceae fam. nov. within the order Ktedonobacterales isolated from Tengu-no-mugimeshi.</title>
        <authorList>
            <person name="Wang C.M."/>
            <person name="Zheng Y."/>
            <person name="Sakai Y."/>
            <person name="Toyoda A."/>
            <person name="Minakuchi Y."/>
            <person name="Abe K."/>
            <person name="Yokota A."/>
            <person name="Yabe S."/>
        </authorList>
    </citation>
    <scope>NUCLEOTIDE SEQUENCE [LARGE SCALE GENOMIC DNA]</scope>
    <source>
        <strain evidence="2">Uno16</strain>
    </source>
</reference>
<dbReference type="EMBL" id="BIFT01000002">
    <property type="protein sequence ID" value="GCE29719.1"/>
    <property type="molecule type" value="Genomic_DNA"/>
</dbReference>
<comment type="caution">
    <text evidence="1">The sequence shown here is derived from an EMBL/GenBank/DDBJ whole genome shotgun (WGS) entry which is preliminary data.</text>
</comment>
<accession>A0A402BEG8</accession>
<organism evidence="1 2">
    <name type="scientific">Dictyobacter alpinus</name>
    <dbReference type="NCBI Taxonomy" id="2014873"/>
    <lineage>
        <taxon>Bacteria</taxon>
        <taxon>Bacillati</taxon>
        <taxon>Chloroflexota</taxon>
        <taxon>Ktedonobacteria</taxon>
        <taxon>Ktedonobacterales</taxon>
        <taxon>Dictyobacteraceae</taxon>
        <taxon>Dictyobacter</taxon>
    </lineage>
</organism>
<sequence length="84" mass="9213">MWNELQYKQLIYLSLSTAGGKRLTDLNTTLNGLTKQTGEHILASQHEIVHSSLELLQQALLTLDSEASAHEEPEQGGSAACTYD</sequence>
<gene>
    <name evidence="1" type="ORF">KDA_52030</name>
</gene>
<proteinExistence type="predicted"/>